<evidence type="ECO:0000256" key="1">
    <source>
        <dbReference type="ARBA" id="ARBA00004651"/>
    </source>
</evidence>
<keyword evidence="3 7" id="KW-0812">Transmembrane</keyword>
<feature type="domain" description="SSD" evidence="8">
    <location>
        <begin position="252"/>
        <end position="414"/>
    </location>
</feature>
<dbReference type="InterPro" id="IPR000731">
    <property type="entry name" value="SSD"/>
</dbReference>
<dbReference type="GeneID" id="98614975"/>
<dbReference type="Proteomes" id="UP000001947">
    <property type="component" value="Chromosome"/>
</dbReference>
<dbReference type="Pfam" id="PF03176">
    <property type="entry name" value="MMPL"/>
    <property type="match status" value="2"/>
</dbReference>
<feature type="region of interest" description="Disordered" evidence="6">
    <location>
        <begin position="543"/>
        <end position="568"/>
    </location>
</feature>
<evidence type="ECO:0000313" key="10">
    <source>
        <dbReference type="Proteomes" id="UP000001947"/>
    </source>
</evidence>
<dbReference type="PANTHER" id="PTHR33406:SF12">
    <property type="entry name" value="BLR2997 PROTEIN"/>
    <property type="match status" value="1"/>
</dbReference>
<keyword evidence="5 7" id="KW-0472">Membrane</keyword>
<feature type="transmembrane region" description="Helical" evidence="7">
    <location>
        <begin position="261"/>
        <end position="280"/>
    </location>
</feature>
<proteinExistence type="predicted"/>
<feature type="transmembrane region" description="Helical" evidence="7">
    <location>
        <begin position="835"/>
        <end position="856"/>
    </location>
</feature>
<feature type="domain" description="SSD" evidence="8">
    <location>
        <begin position="735"/>
        <end position="862"/>
    </location>
</feature>
<feature type="transmembrane region" description="Helical" evidence="7">
    <location>
        <begin position="389"/>
        <end position="416"/>
    </location>
</feature>
<dbReference type="STRING" id="203122.Sde_3357"/>
<feature type="transmembrane region" description="Helical" evidence="7">
    <location>
        <begin position="763"/>
        <end position="781"/>
    </location>
</feature>
<dbReference type="GO" id="GO:0022857">
    <property type="term" value="F:transmembrane transporter activity"/>
    <property type="evidence" value="ECO:0007669"/>
    <property type="project" value="InterPro"/>
</dbReference>
<evidence type="ECO:0000256" key="4">
    <source>
        <dbReference type="ARBA" id="ARBA00022989"/>
    </source>
</evidence>
<organism evidence="9 10">
    <name type="scientific">Saccharophagus degradans (strain 2-40 / ATCC 43961 / DSM 17024)</name>
    <dbReference type="NCBI Taxonomy" id="203122"/>
    <lineage>
        <taxon>Bacteria</taxon>
        <taxon>Pseudomonadati</taxon>
        <taxon>Pseudomonadota</taxon>
        <taxon>Gammaproteobacteria</taxon>
        <taxon>Cellvibrionales</taxon>
        <taxon>Cellvibrionaceae</taxon>
        <taxon>Saccharophagus</taxon>
    </lineage>
</organism>
<reference evidence="9 10" key="1">
    <citation type="journal article" date="2008" name="PLoS Genet.">
        <title>Complete genome sequence of the complex carbohydrate-degrading marine bacterium, Saccharophagus degradans strain 2-40 T.</title>
        <authorList>
            <person name="Weiner R.M."/>
            <person name="Taylor L.E.II."/>
            <person name="Henrissat B."/>
            <person name="Hauser L."/>
            <person name="Land M."/>
            <person name="Coutinho P.M."/>
            <person name="Rancurel C."/>
            <person name="Saunders E.H."/>
            <person name="Longmire A.G."/>
            <person name="Zhang H."/>
            <person name="Bayer E.A."/>
            <person name="Gilbert H.J."/>
            <person name="Larimer F."/>
            <person name="Zhulin I.B."/>
            <person name="Ekborg N.A."/>
            <person name="Lamed R."/>
            <person name="Richardson P.M."/>
            <person name="Borovok I."/>
            <person name="Hutcheson S."/>
        </authorList>
    </citation>
    <scope>NUCLEOTIDE SEQUENCE [LARGE SCALE GENOMIC DNA]</scope>
    <source>
        <strain evidence="10">2-40 / ATCC 43961 / DSM 17024</strain>
    </source>
</reference>
<evidence type="ECO:0000256" key="2">
    <source>
        <dbReference type="ARBA" id="ARBA00022475"/>
    </source>
</evidence>
<dbReference type="KEGG" id="sde:Sde_3357"/>
<dbReference type="PANTHER" id="PTHR33406">
    <property type="entry name" value="MEMBRANE PROTEIN MJ1562-RELATED"/>
    <property type="match status" value="1"/>
</dbReference>
<feature type="transmembrane region" description="Helical" evidence="7">
    <location>
        <begin position="811"/>
        <end position="829"/>
    </location>
</feature>
<dbReference type="InterPro" id="IPR001036">
    <property type="entry name" value="Acrflvin-R"/>
</dbReference>
<dbReference type="PROSITE" id="PS50156">
    <property type="entry name" value="SSD"/>
    <property type="match status" value="2"/>
</dbReference>
<keyword evidence="4 7" id="KW-1133">Transmembrane helix</keyword>
<dbReference type="Gene3D" id="1.20.1640.10">
    <property type="entry name" value="Multidrug efflux transporter AcrB transmembrane domain"/>
    <property type="match status" value="2"/>
</dbReference>
<evidence type="ECO:0000313" key="9">
    <source>
        <dbReference type="EMBL" id="ABD82612.1"/>
    </source>
</evidence>
<dbReference type="PRINTS" id="PR00702">
    <property type="entry name" value="ACRIFLAVINRP"/>
</dbReference>
<dbReference type="AlphaFoldDB" id="Q21FB7"/>
<evidence type="ECO:0000256" key="5">
    <source>
        <dbReference type="ARBA" id="ARBA00023136"/>
    </source>
</evidence>
<dbReference type="EMBL" id="CP000282">
    <property type="protein sequence ID" value="ABD82612.1"/>
    <property type="molecule type" value="Genomic_DNA"/>
</dbReference>
<evidence type="ECO:0000256" key="6">
    <source>
        <dbReference type="SAM" id="MobiDB-lite"/>
    </source>
</evidence>
<dbReference type="InterPro" id="IPR004869">
    <property type="entry name" value="MMPL_dom"/>
</dbReference>
<name>Q21FB7_SACD2</name>
<evidence type="ECO:0000256" key="3">
    <source>
        <dbReference type="ARBA" id="ARBA00022692"/>
    </source>
</evidence>
<feature type="transmembrane region" description="Helical" evidence="7">
    <location>
        <begin position="287"/>
        <end position="307"/>
    </location>
</feature>
<dbReference type="SUPFAM" id="SSF82866">
    <property type="entry name" value="Multidrug efflux transporter AcrB transmembrane domain"/>
    <property type="match status" value="2"/>
</dbReference>
<feature type="transmembrane region" description="Helical" evidence="7">
    <location>
        <begin position="737"/>
        <end position="757"/>
    </location>
</feature>
<sequence>MISFWFERYLNFVTRFPKVTLLLVGLVTLGLAAGLPNFKLDASSESLTLEADTDLDYYRQISKRFDSGDFLVVTFKPNKDLFADESLAILRKMQDELAAIDGVASIDSILNVPLLYSPKRSLSETVTETLTLETPGLDKSLAKQEFLSSPIYKELILSEDGQTTALQLNLTVDYKYIELVRQRDKLRTQSHLPGFTEQDQARLDQLSEAFRKYRTTAEARAHNRVAEVRSVVDKYRNEAQIFVGGITMITADMISFIRSDLVVFGTAVLLFMIVTLALIFRSWRLVVLPMAVSITAVVMMLGFISWLDWRLTVISSNFVALLLIISLSITIHLVVRYRENGTEHPYWSQKERIQETLRFMAKPCLYTALTTVVAFASLVVSGIRPVIDFGWMMTIGLMVALVLAFVLLPAGLMALGDDDPLIETRKRPKEACKPYKGALGGFHQPLTVYLSKVIERFGSGILLGSLVVAGLSIWGISRLEVENRFIDYFKDTTEIYQGLSVIDNELGGTTTLEIIVTADKSDLALARGEFGLVDEDDPFAEADHFDESDPFETPEPLAEQDPFADADPFSEHGDAGQSFWMTKAGLKKIDALHTYLEQQPEIGVVRSLATLYRVGVDINGGLNDFELALMEKSLPQDVKQVLLSPYLVAEEEQARITLRVKDLYPGLKRKELVDRIKAHIEQDDTFESKNVRFTGLLVLYNNMQQSLFSSQIITLGAVFLAILVMFILLFRSFKIAFIAILPNSLAAISVLGIMGLGGLPLDMMTITIASITVGIGVDDTIHYIHRFKKEIVVDGDYIAAMHRAHASIGRAMYYTSVIIIFGFSIMVLSKFIPTIYFGLLTGVAMFAALMGALLLLPKLIILFKPFGKVQPQ</sequence>
<keyword evidence="10" id="KW-1185">Reference proteome</keyword>
<evidence type="ECO:0000259" key="8">
    <source>
        <dbReference type="PROSITE" id="PS50156"/>
    </source>
</evidence>
<feature type="transmembrane region" description="Helical" evidence="7">
    <location>
        <begin position="313"/>
        <end position="335"/>
    </location>
</feature>
<evidence type="ECO:0000256" key="7">
    <source>
        <dbReference type="SAM" id="Phobius"/>
    </source>
</evidence>
<accession>Q21FB7</accession>
<gene>
    <name evidence="9" type="ordered locus">Sde_3357</name>
</gene>
<feature type="transmembrane region" description="Helical" evidence="7">
    <location>
        <begin position="364"/>
        <end position="383"/>
    </location>
</feature>
<dbReference type="HOGENOM" id="CLU_008861_3_1_6"/>
<dbReference type="OrthoDB" id="9759187at2"/>
<feature type="transmembrane region" description="Helical" evidence="7">
    <location>
        <begin position="712"/>
        <end position="730"/>
    </location>
</feature>
<feature type="transmembrane region" description="Helical" evidence="7">
    <location>
        <begin position="457"/>
        <end position="476"/>
    </location>
</feature>
<dbReference type="RefSeq" id="WP_011469828.1">
    <property type="nucleotide sequence ID" value="NC_007912.1"/>
</dbReference>
<dbReference type="GO" id="GO:0005886">
    <property type="term" value="C:plasma membrane"/>
    <property type="evidence" value="ECO:0007669"/>
    <property type="project" value="UniProtKB-SubCell"/>
</dbReference>
<dbReference type="eggNOG" id="COG1033">
    <property type="taxonomic scope" value="Bacteria"/>
</dbReference>
<protein>
    <submittedName>
        <fullName evidence="9">Patched</fullName>
    </submittedName>
</protein>
<dbReference type="InterPro" id="IPR050545">
    <property type="entry name" value="Mycobact_MmpL"/>
</dbReference>
<keyword evidence="2" id="KW-1003">Cell membrane</keyword>
<comment type="subcellular location">
    <subcellularLocation>
        <location evidence="1">Cell membrane</location>
        <topology evidence="1">Multi-pass membrane protein</topology>
    </subcellularLocation>
</comment>